<dbReference type="PROSITE" id="PS51273">
    <property type="entry name" value="GATASE_TYPE_1"/>
    <property type="match status" value="1"/>
</dbReference>
<dbReference type="UniPathway" id="UPA00068">
    <property type="reaction ID" value="UER00171"/>
</dbReference>
<dbReference type="HAMAP" id="MF_01209">
    <property type="entry name" value="CPSase_S_chain"/>
    <property type="match status" value="1"/>
</dbReference>
<evidence type="ECO:0000256" key="3">
    <source>
        <dbReference type="ARBA" id="ARBA00022598"/>
    </source>
</evidence>
<dbReference type="CDD" id="cd01744">
    <property type="entry name" value="GATase1_CPSase"/>
    <property type="match status" value="1"/>
</dbReference>
<dbReference type="OrthoDB" id="9804328at2"/>
<reference evidence="10" key="1">
    <citation type="submission" date="2016-10" db="EMBL/GenBank/DDBJ databases">
        <authorList>
            <person name="de Groot N.N."/>
        </authorList>
    </citation>
    <scope>NUCLEOTIDE SEQUENCE</scope>
    <source>
        <strain evidence="10">DSM 24743</strain>
    </source>
</reference>
<dbReference type="InterPro" id="IPR002474">
    <property type="entry name" value="CarbamoylP_synth_ssu_N"/>
</dbReference>
<evidence type="ECO:0000313" key="11">
    <source>
        <dbReference type="Proteomes" id="UP000092687"/>
    </source>
</evidence>
<dbReference type="PANTHER" id="PTHR43418">
    <property type="entry name" value="MULTIFUNCTIONAL TRYPTOPHAN BIOSYNTHESIS PROTEIN-RELATED"/>
    <property type="match status" value="1"/>
</dbReference>
<evidence type="ECO:0000256" key="2">
    <source>
        <dbReference type="ARBA" id="ARBA00007800"/>
    </source>
</evidence>
<evidence type="ECO:0000259" key="9">
    <source>
        <dbReference type="SMART" id="SM01097"/>
    </source>
</evidence>
<feature type="binding site" evidence="8">
    <location>
        <position position="215"/>
    </location>
    <ligand>
        <name>L-glutamine</name>
        <dbReference type="ChEBI" id="CHEBI:58359"/>
    </ligand>
</feature>
<organism evidence="10 11">
    <name type="scientific">Planococcus halocryophilus</name>
    <dbReference type="NCBI Taxonomy" id="1215089"/>
    <lineage>
        <taxon>Bacteria</taxon>
        <taxon>Bacillati</taxon>
        <taxon>Bacillota</taxon>
        <taxon>Bacilli</taxon>
        <taxon>Bacillales</taxon>
        <taxon>Caryophanaceae</taxon>
        <taxon>Planococcus</taxon>
    </lineage>
</organism>
<feature type="binding site" evidence="8">
    <location>
        <position position="285"/>
    </location>
    <ligand>
        <name>L-glutamine</name>
        <dbReference type="ChEBI" id="CHEBI:58359"/>
    </ligand>
</feature>
<dbReference type="NCBIfam" id="NF009475">
    <property type="entry name" value="PRK12838.1"/>
    <property type="match status" value="1"/>
</dbReference>
<dbReference type="GO" id="GO:0044205">
    <property type="term" value="P:'de novo' UMP biosynthetic process"/>
    <property type="evidence" value="ECO:0007669"/>
    <property type="project" value="UniProtKB-UniRule"/>
</dbReference>
<evidence type="ECO:0000256" key="6">
    <source>
        <dbReference type="ARBA" id="ARBA00022962"/>
    </source>
</evidence>
<dbReference type="AlphaFoldDB" id="A0A1C7DTU2"/>
<feature type="binding site" evidence="8">
    <location>
        <position position="213"/>
    </location>
    <ligand>
        <name>L-glutamine</name>
        <dbReference type="ChEBI" id="CHEBI:58359"/>
    </ligand>
</feature>
<dbReference type="UniPathway" id="UPA00070">
    <property type="reaction ID" value="UER00115"/>
</dbReference>
<keyword evidence="6 8" id="KW-0315">Glutamine amidotransferase</keyword>
<gene>
    <name evidence="8" type="primary">carA</name>
    <name evidence="10" type="ORF">BBI08_12805</name>
</gene>
<dbReference type="InterPro" id="IPR029062">
    <property type="entry name" value="Class_I_gatase-like"/>
</dbReference>
<feature type="active site" evidence="8">
    <location>
        <position position="327"/>
    </location>
</feature>
<evidence type="ECO:0000256" key="1">
    <source>
        <dbReference type="ARBA" id="ARBA00005077"/>
    </source>
</evidence>
<proteinExistence type="inferred from homology"/>
<dbReference type="EC" id="6.3.5.5" evidence="8"/>
<protein>
    <recommendedName>
        <fullName evidence="8">Carbamoyl phosphate synthase small chain</fullName>
        <ecNumber evidence="8">6.3.5.5</ecNumber>
    </recommendedName>
    <alternativeName>
        <fullName evidence="8">Carbamoyl phosphate synthetase glutamine chain</fullName>
    </alternativeName>
</protein>
<comment type="caution">
    <text evidence="8">Lacks conserved residue(s) required for the propagation of feature annotation.</text>
</comment>
<keyword evidence="8" id="KW-0665">Pyrimidine biosynthesis</keyword>
<dbReference type="InterPro" id="IPR017926">
    <property type="entry name" value="GATASE"/>
</dbReference>
<dbReference type="GO" id="GO:0004088">
    <property type="term" value="F:carbamoyl-phosphate synthase (glutamine-hydrolyzing) activity"/>
    <property type="evidence" value="ECO:0007669"/>
    <property type="project" value="UniProtKB-UniRule"/>
</dbReference>
<keyword evidence="8" id="KW-0028">Amino-acid biosynthesis</keyword>
<dbReference type="KEGG" id="phc:BBI08_12805"/>
<comment type="pathway">
    <text evidence="1 8">Amino-acid biosynthesis; L-arginine biosynthesis; carbamoyl phosphate from bicarbonate: step 1/1.</text>
</comment>
<dbReference type="InterPro" id="IPR050472">
    <property type="entry name" value="Anth_synth/Amidotransfase"/>
</dbReference>
<keyword evidence="5 8" id="KW-0067">ATP-binding</keyword>
<keyword evidence="3 8" id="KW-0436">Ligase</keyword>
<feature type="binding site" evidence="8">
    <location>
        <position position="244"/>
    </location>
    <ligand>
        <name>L-glutamine</name>
        <dbReference type="ChEBI" id="CHEBI:58359"/>
    </ligand>
</feature>
<comment type="function">
    <text evidence="8">Small subunit of the glutamine-dependent carbamoyl phosphate synthetase (CPSase). CPSase catalyzes the formation of carbamoyl phosphate from the ammonia moiety of glutamine, carbonate, and phosphate donated by ATP, constituting the first step of 2 biosynthetic pathways, one leading to arginine and/or urea and the other to pyrimidine nucleotides. The small subunit (glutamine amidotransferase) binds and cleaves glutamine to supply the large subunit with the substrate ammonia.</text>
</comment>
<dbReference type="PRINTS" id="PR00096">
    <property type="entry name" value="GATASE"/>
</dbReference>
<comment type="catalytic activity">
    <reaction evidence="7 8">
        <text>hydrogencarbonate + L-glutamine + 2 ATP + H2O = carbamoyl phosphate + L-glutamate + 2 ADP + phosphate + 2 H(+)</text>
        <dbReference type="Rhea" id="RHEA:18633"/>
        <dbReference type="ChEBI" id="CHEBI:15377"/>
        <dbReference type="ChEBI" id="CHEBI:15378"/>
        <dbReference type="ChEBI" id="CHEBI:17544"/>
        <dbReference type="ChEBI" id="CHEBI:29985"/>
        <dbReference type="ChEBI" id="CHEBI:30616"/>
        <dbReference type="ChEBI" id="CHEBI:43474"/>
        <dbReference type="ChEBI" id="CHEBI:58228"/>
        <dbReference type="ChEBI" id="CHEBI:58359"/>
        <dbReference type="ChEBI" id="CHEBI:456216"/>
        <dbReference type="EC" id="6.3.5.5"/>
    </reaction>
</comment>
<dbReference type="InterPro" id="IPR006274">
    <property type="entry name" value="CarbamoylP_synth_ssu"/>
</dbReference>
<comment type="pathway">
    <text evidence="8">Pyrimidine metabolism; UMP biosynthesis via de novo pathway; (S)-dihydroorotate from bicarbonate: step 1/3.</text>
</comment>
<evidence type="ECO:0000256" key="8">
    <source>
        <dbReference type="HAMAP-Rule" id="MF_01209"/>
    </source>
</evidence>
<dbReference type="InterPro" id="IPR035686">
    <property type="entry name" value="CPSase_GATase1"/>
</dbReference>
<dbReference type="GO" id="GO:0006526">
    <property type="term" value="P:L-arginine biosynthetic process"/>
    <property type="evidence" value="ECO:0007669"/>
    <property type="project" value="UniProtKB-UniRule"/>
</dbReference>
<comment type="subunit">
    <text evidence="8">Composed of two chains; the small (or glutamine) chain promotes the hydrolysis of glutamine to ammonia, which is used by the large (or ammonia) chain to synthesize carbamoyl phosphate. Tetramer of heterodimers (alpha,beta)4.</text>
</comment>
<dbReference type="Proteomes" id="UP000092687">
    <property type="component" value="Chromosome"/>
</dbReference>
<feature type="domain" description="Carbamoyl-phosphate synthase small subunit N-terminal" evidence="9">
    <location>
        <begin position="1"/>
        <end position="130"/>
    </location>
</feature>
<dbReference type="InterPro" id="IPR036480">
    <property type="entry name" value="CarbP_synth_ssu_N_sf"/>
</dbReference>
<dbReference type="SMART" id="SM01097">
    <property type="entry name" value="CPSase_sm_chain"/>
    <property type="match status" value="1"/>
</dbReference>
<accession>A0A1C7DTU2</accession>
<feature type="active site" evidence="8">
    <location>
        <position position="325"/>
    </location>
</feature>
<feature type="active site" description="Nucleophile" evidence="8">
    <location>
        <position position="240"/>
    </location>
</feature>
<keyword evidence="4 8" id="KW-0547">Nucleotide-binding</keyword>
<dbReference type="Gene3D" id="3.50.30.20">
    <property type="entry name" value="Carbamoyl-phosphate synthase small subunit, N-terminal domain"/>
    <property type="match status" value="1"/>
</dbReference>
<dbReference type="GO" id="GO:0006207">
    <property type="term" value="P:'de novo' pyrimidine nucleobase biosynthetic process"/>
    <property type="evidence" value="ECO:0007669"/>
    <property type="project" value="InterPro"/>
</dbReference>
<dbReference type="Gene3D" id="3.40.50.880">
    <property type="match status" value="1"/>
</dbReference>
<feature type="binding site" evidence="8">
    <location>
        <position position="241"/>
    </location>
    <ligand>
        <name>L-glutamine</name>
        <dbReference type="ChEBI" id="CHEBI:58359"/>
    </ligand>
</feature>
<keyword evidence="8" id="KW-0055">Arginine biosynthesis</keyword>
<dbReference type="NCBIfam" id="TIGR01368">
    <property type="entry name" value="CPSaseIIsmall"/>
    <property type="match status" value="1"/>
</dbReference>
<dbReference type="PRINTS" id="PR00099">
    <property type="entry name" value="CPSGATASE"/>
</dbReference>
<dbReference type="GO" id="GO:0005524">
    <property type="term" value="F:ATP binding"/>
    <property type="evidence" value="ECO:0007669"/>
    <property type="project" value="UniProtKB-UniRule"/>
</dbReference>
<dbReference type="RefSeq" id="WP_008498562.1">
    <property type="nucleotide sequence ID" value="NZ_CP016537.2"/>
</dbReference>
<name>A0A1C7DTU2_9BACL</name>
<dbReference type="SUPFAM" id="SSF52317">
    <property type="entry name" value="Class I glutamine amidotransferase-like"/>
    <property type="match status" value="1"/>
</dbReference>
<dbReference type="Pfam" id="PF00117">
    <property type="entry name" value="GATase"/>
    <property type="match status" value="1"/>
</dbReference>
<feature type="binding site" evidence="8">
    <location>
        <position position="282"/>
    </location>
    <ligand>
        <name>L-glutamine</name>
        <dbReference type="ChEBI" id="CHEBI:58359"/>
    </ligand>
</feature>
<dbReference type="SUPFAM" id="SSF52021">
    <property type="entry name" value="Carbamoyl phosphate synthetase, small subunit N-terminal domain"/>
    <property type="match status" value="1"/>
</dbReference>
<feature type="binding site" evidence="8">
    <location>
        <position position="45"/>
    </location>
    <ligand>
        <name>L-glutamine</name>
        <dbReference type="ChEBI" id="CHEBI:58359"/>
    </ligand>
</feature>
<dbReference type="PRINTS" id="PR00097">
    <property type="entry name" value="ANTSNTHASEII"/>
</dbReference>
<dbReference type="EMBL" id="CP016537">
    <property type="protein sequence ID" value="ANU14691.1"/>
    <property type="molecule type" value="Genomic_DNA"/>
</dbReference>
<dbReference type="STRING" id="1215089.BBI08_12805"/>
<comment type="similarity">
    <text evidence="2 8">Belongs to the CarA family.</text>
</comment>
<dbReference type="PANTHER" id="PTHR43418:SF7">
    <property type="entry name" value="CARBAMOYL-PHOSPHATE SYNTHASE SMALL CHAIN"/>
    <property type="match status" value="1"/>
</dbReference>
<comment type="catalytic activity">
    <reaction evidence="8">
        <text>L-glutamine + H2O = L-glutamate + NH4(+)</text>
        <dbReference type="Rhea" id="RHEA:15889"/>
        <dbReference type="ChEBI" id="CHEBI:15377"/>
        <dbReference type="ChEBI" id="CHEBI:28938"/>
        <dbReference type="ChEBI" id="CHEBI:29985"/>
        <dbReference type="ChEBI" id="CHEBI:58359"/>
    </reaction>
</comment>
<evidence type="ECO:0000256" key="4">
    <source>
        <dbReference type="ARBA" id="ARBA00022741"/>
    </source>
</evidence>
<evidence type="ECO:0000313" key="10">
    <source>
        <dbReference type="EMBL" id="ANU14691.1"/>
    </source>
</evidence>
<dbReference type="Pfam" id="PF00988">
    <property type="entry name" value="CPSase_sm_chain"/>
    <property type="match status" value="1"/>
</dbReference>
<sequence>MSGTVTLANGKVFNGKWHGKASAIQGEIVFFTGMTGYEEVLTDPSYKGQIIVFSYPLIGQYGIQSLYAQSDLIQAAGIIVANLYEGPLCNEALSLAAFANNHSIPILSGVDTRSVIQNIRDSGTMQSQLLHESFSELAWEPVQTHFFSATQTTQELLTIGNGATHIGLIDFHYKSSILKQLLLLDCKVTIIPYATSTEQLDSLSLDGLLFSNGPGDPAALQQLFPTYRDWAERYPSFGICLGHQVLASAFGAKTTKLAYGHRGANHPVMNLQTKRVSMSSQNHSYVVESDSLTPTPFSVLYKNVNDGSIEGLVHDTLPVTTVQFHPEAAPGPTDHLELFEQFLHVAKQQEGVKVHA</sequence>
<feature type="region of interest" description="CPSase" evidence="8">
    <location>
        <begin position="1"/>
        <end position="165"/>
    </location>
</feature>
<evidence type="ECO:0000256" key="5">
    <source>
        <dbReference type="ARBA" id="ARBA00022840"/>
    </source>
</evidence>
<dbReference type="GO" id="GO:0006541">
    <property type="term" value="P:glutamine metabolic process"/>
    <property type="evidence" value="ECO:0007669"/>
    <property type="project" value="InterPro"/>
</dbReference>
<evidence type="ECO:0000256" key="7">
    <source>
        <dbReference type="ARBA" id="ARBA00048816"/>
    </source>
</evidence>
<dbReference type="GO" id="GO:0004359">
    <property type="term" value="F:glutaminase activity"/>
    <property type="evidence" value="ECO:0007669"/>
    <property type="project" value="RHEA"/>
</dbReference>
<keyword evidence="11" id="KW-1185">Reference proteome</keyword>